<evidence type="ECO:0000256" key="4">
    <source>
        <dbReference type="ARBA" id="ARBA00022597"/>
    </source>
</evidence>
<evidence type="ECO:0000256" key="1">
    <source>
        <dbReference type="ARBA" id="ARBA00004141"/>
    </source>
</evidence>
<keyword evidence="4" id="KW-0762">Sugar transport</keyword>
<dbReference type="RefSeq" id="XP_013384472.1">
    <property type="nucleotide sequence ID" value="XM_013529018.2"/>
</dbReference>
<gene>
    <name evidence="13" type="primary">LOC106154617</name>
</gene>
<feature type="transmembrane region" description="Helical" evidence="10">
    <location>
        <begin position="317"/>
        <end position="338"/>
    </location>
</feature>
<comment type="subcellular location">
    <subcellularLocation>
        <location evidence="1">Membrane</location>
        <topology evidence="1">Multi-pass membrane protein</topology>
    </subcellularLocation>
</comment>
<keyword evidence="6 10" id="KW-1133">Transmembrane helix</keyword>
<evidence type="ECO:0000259" key="11">
    <source>
        <dbReference type="PROSITE" id="PS50850"/>
    </source>
</evidence>
<feature type="transmembrane region" description="Helical" evidence="10">
    <location>
        <begin position="358"/>
        <end position="375"/>
    </location>
</feature>
<dbReference type="PIRSF" id="PIRSF002808">
    <property type="entry name" value="Hexose_phosphate_transp"/>
    <property type="match status" value="1"/>
</dbReference>
<feature type="transmembrane region" description="Helical" evidence="10">
    <location>
        <begin position="408"/>
        <end position="428"/>
    </location>
</feature>
<dbReference type="InterPro" id="IPR011701">
    <property type="entry name" value="MFS"/>
</dbReference>
<dbReference type="GO" id="GO:0005789">
    <property type="term" value="C:endoplasmic reticulum membrane"/>
    <property type="evidence" value="ECO:0007669"/>
    <property type="project" value="TreeGrafter"/>
</dbReference>
<dbReference type="Gene3D" id="1.20.1250.20">
    <property type="entry name" value="MFS general substrate transporter like domains"/>
    <property type="match status" value="2"/>
</dbReference>
<evidence type="ECO:0000256" key="2">
    <source>
        <dbReference type="ARBA" id="ARBA00009598"/>
    </source>
</evidence>
<keyword evidence="3" id="KW-0813">Transport</keyword>
<dbReference type="FunFam" id="1.20.1250.20:FF:000028">
    <property type="entry name" value="Sugar phosphate exchanger 3 isoform 1"/>
    <property type="match status" value="1"/>
</dbReference>
<comment type="similarity">
    <text evidence="2">Belongs to the major facilitator superfamily. Organophosphate:Pi antiporter (OPA) (TC 2.A.1.4) family.</text>
</comment>
<evidence type="ECO:0000256" key="8">
    <source>
        <dbReference type="ARBA" id="ARBA00041091"/>
    </source>
</evidence>
<feature type="transmembrane region" description="Helical" evidence="10">
    <location>
        <begin position="117"/>
        <end position="139"/>
    </location>
</feature>
<feature type="transmembrane region" description="Helical" evidence="10">
    <location>
        <begin position="145"/>
        <end position="173"/>
    </location>
</feature>
<dbReference type="InterPro" id="IPR036259">
    <property type="entry name" value="MFS_trans_sf"/>
</dbReference>
<sequence>MSNSVAPGIRCLQQAGGSCCCDRNKGYRAYILILTFLVYTSYHLAKKPLSVVKNALHGNCSSKADNFSLNDTACDWKPFDKENAEELLGSLDYAFLFAYAVGMFISGHVAERMNLRYFLSVGMILTGILTALFGMGYFWNIHLLIFYLTVQIITGLFQSTGWPSVVATVGNWFGKGKRGFIMGVWNSHTSVGNILGSVIAAAFVNYAWGWSFVVPGLIIGGLGIVVFFFLVPDPEDVECSLPDHQGKQVETHNRARDLVESYNPDHDKFMEKTPFLGENAEEEPLSSQSVNNVDNLPQEHAEHEPISLLGALKVPGVVEFSLCLFFAKLVSYTFLFWLPKYIKATTSLSSEQSGDLSTVFDFGGIFGGIIAGVISDITGGRATVCLVMLIIAAPVLFIYNAYGTVTWAFNIFLLFTCGFFVNGPYALITTAVSADLGTHKSLKGNAKALATVTAIIDGTGSMGAALGPLLTGLITQGERKDAWKDVFYMLIAADVAALLLLFRLVYREFSGWCRRREVEL</sequence>
<dbReference type="GO" id="GO:0061513">
    <property type="term" value="F:glucose 6-phosphate:phosphate antiporter activity"/>
    <property type="evidence" value="ECO:0007669"/>
    <property type="project" value="TreeGrafter"/>
</dbReference>
<protein>
    <recommendedName>
        <fullName evidence="8">Sugar phosphate exchanger 3</fullName>
    </recommendedName>
    <alternativeName>
        <fullName evidence="9">Solute carrier family 37 member 3</fullName>
    </alternativeName>
</protein>
<evidence type="ECO:0000313" key="13">
    <source>
        <dbReference type="RefSeq" id="XP_013384472.1"/>
    </source>
</evidence>
<keyword evidence="7 10" id="KW-0472">Membrane</keyword>
<evidence type="ECO:0000256" key="9">
    <source>
        <dbReference type="ARBA" id="ARBA00042039"/>
    </source>
</evidence>
<keyword evidence="12" id="KW-1185">Reference proteome</keyword>
<evidence type="ECO:0000256" key="6">
    <source>
        <dbReference type="ARBA" id="ARBA00022989"/>
    </source>
</evidence>
<proteinExistence type="inferred from homology"/>
<feature type="domain" description="Major facilitator superfamily (MFS) profile" evidence="11">
    <location>
        <begin position="34"/>
        <end position="509"/>
    </location>
</feature>
<feature type="transmembrane region" description="Helical" evidence="10">
    <location>
        <begin position="449"/>
        <end position="474"/>
    </location>
</feature>
<feature type="transmembrane region" description="Helical" evidence="10">
    <location>
        <begin position="382"/>
        <end position="402"/>
    </location>
</feature>
<dbReference type="InterPro" id="IPR020846">
    <property type="entry name" value="MFS_dom"/>
</dbReference>
<dbReference type="PANTHER" id="PTHR43184:SF12">
    <property type="entry name" value="SUGAR PHOSPHATE EXCHANGER 3"/>
    <property type="match status" value="1"/>
</dbReference>
<evidence type="ECO:0000313" key="12">
    <source>
        <dbReference type="Proteomes" id="UP000085678"/>
    </source>
</evidence>
<dbReference type="PROSITE" id="PS50850">
    <property type="entry name" value="MFS"/>
    <property type="match status" value="1"/>
</dbReference>
<keyword evidence="5 10" id="KW-0812">Transmembrane</keyword>
<evidence type="ECO:0000256" key="5">
    <source>
        <dbReference type="ARBA" id="ARBA00022692"/>
    </source>
</evidence>
<dbReference type="SUPFAM" id="SSF103473">
    <property type="entry name" value="MFS general substrate transporter"/>
    <property type="match status" value="1"/>
</dbReference>
<dbReference type="OrthoDB" id="3639251at2759"/>
<accession>A0A1S3HEH3</accession>
<dbReference type="Proteomes" id="UP000085678">
    <property type="component" value="Unplaced"/>
</dbReference>
<feature type="transmembrane region" description="Helical" evidence="10">
    <location>
        <begin position="486"/>
        <end position="506"/>
    </location>
</feature>
<dbReference type="GO" id="GO:0035435">
    <property type="term" value="P:phosphate ion transmembrane transport"/>
    <property type="evidence" value="ECO:0007669"/>
    <property type="project" value="TreeGrafter"/>
</dbReference>
<evidence type="ECO:0000256" key="7">
    <source>
        <dbReference type="ARBA" id="ARBA00023136"/>
    </source>
</evidence>
<name>A0A1S3HEH3_LINAN</name>
<feature type="transmembrane region" description="Helical" evidence="10">
    <location>
        <begin position="185"/>
        <end position="204"/>
    </location>
</feature>
<organism evidence="12 13">
    <name type="scientific">Lingula anatina</name>
    <name type="common">Brachiopod</name>
    <name type="synonym">Lingula unguis</name>
    <dbReference type="NCBI Taxonomy" id="7574"/>
    <lineage>
        <taxon>Eukaryota</taxon>
        <taxon>Metazoa</taxon>
        <taxon>Spiralia</taxon>
        <taxon>Lophotrochozoa</taxon>
        <taxon>Brachiopoda</taxon>
        <taxon>Linguliformea</taxon>
        <taxon>Lingulata</taxon>
        <taxon>Lingulida</taxon>
        <taxon>Linguloidea</taxon>
        <taxon>Lingulidae</taxon>
        <taxon>Lingula</taxon>
    </lineage>
</organism>
<dbReference type="GeneID" id="106154617"/>
<dbReference type="AlphaFoldDB" id="A0A1S3HEH3"/>
<dbReference type="PANTHER" id="PTHR43184">
    <property type="entry name" value="MAJOR FACILITATOR SUPERFAMILY TRANSPORTER 16, ISOFORM B"/>
    <property type="match status" value="1"/>
</dbReference>
<dbReference type="InterPro" id="IPR000849">
    <property type="entry name" value="Sugar_P_transporter"/>
</dbReference>
<dbReference type="Pfam" id="PF07690">
    <property type="entry name" value="MFS_1"/>
    <property type="match status" value="1"/>
</dbReference>
<feature type="transmembrane region" description="Helical" evidence="10">
    <location>
        <begin position="93"/>
        <end position="110"/>
    </location>
</feature>
<evidence type="ECO:0000256" key="3">
    <source>
        <dbReference type="ARBA" id="ARBA00022448"/>
    </source>
</evidence>
<reference evidence="13" key="1">
    <citation type="submission" date="2025-08" db="UniProtKB">
        <authorList>
            <consortium name="RefSeq"/>
        </authorList>
    </citation>
    <scope>IDENTIFICATION</scope>
    <source>
        <tissue evidence="13">Gonads</tissue>
    </source>
</reference>
<feature type="transmembrane region" description="Helical" evidence="10">
    <location>
        <begin position="27"/>
        <end position="45"/>
    </location>
</feature>
<evidence type="ECO:0000256" key="10">
    <source>
        <dbReference type="SAM" id="Phobius"/>
    </source>
</evidence>
<feature type="transmembrane region" description="Helical" evidence="10">
    <location>
        <begin position="210"/>
        <end position="231"/>
    </location>
</feature>